<dbReference type="AlphaFoldDB" id="A0A5C5ZVX7"/>
<organism evidence="3 4">
    <name type="scientific">Stieleria varia</name>
    <dbReference type="NCBI Taxonomy" id="2528005"/>
    <lineage>
        <taxon>Bacteria</taxon>
        <taxon>Pseudomonadati</taxon>
        <taxon>Planctomycetota</taxon>
        <taxon>Planctomycetia</taxon>
        <taxon>Pirellulales</taxon>
        <taxon>Pirellulaceae</taxon>
        <taxon>Stieleria</taxon>
    </lineage>
</organism>
<reference evidence="3 4" key="1">
    <citation type="submission" date="2019-02" db="EMBL/GenBank/DDBJ databases">
        <title>Deep-cultivation of Planctomycetes and their phenomic and genomic characterization uncovers novel biology.</title>
        <authorList>
            <person name="Wiegand S."/>
            <person name="Jogler M."/>
            <person name="Boedeker C."/>
            <person name="Pinto D."/>
            <person name="Vollmers J."/>
            <person name="Rivas-Marin E."/>
            <person name="Kohn T."/>
            <person name="Peeters S.H."/>
            <person name="Heuer A."/>
            <person name="Rast P."/>
            <person name="Oberbeckmann S."/>
            <person name="Bunk B."/>
            <person name="Jeske O."/>
            <person name="Meyerdierks A."/>
            <person name="Storesund J.E."/>
            <person name="Kallscheuer N."/>
            <person name="Luecker S."/>
            <person name="Lage O.M."/>
            <person name="Pohl T."/>
            <person name="Merkel B.J."/>
            <person name="Hornburger P."/>
            <person name="Mueller R.-W."/>
            <person name="Bruemmer F."/>
            <person name="Labrenz M."/>
            <person name="Spormann A.M."/>
            <person name="Op Den Camp H."/>
            <person name="Overmann J."/>
            <person name="Amann R."/>
            <person name="Jetten M.S.M."/>
            <person name="Mascher T."/>
            <person name="Medema M.H."/>
            <person name="Devos D.P."/>
            <person name="Kaster A.-K."/>
            <person name="Ovreas L."/>
            <person name="Rohde M."/>
            <person name="Galperin M.Y."/>
            <person name="Jogler C."/>
        </authorList>
    </citation>
    <scope>NUCLEOTIDE SEQUENCE [LARGE SCALE GENOMIC DNA]</scope>
    <source>
        <strain evidence="3 4">Pla52n</strain>
    </source>
</reference>
<feature type="transmembrane region" description="Helical" evidence="2">
    <location>
        <begin position="345"/>
        <end position="370"/>
    </location>
</feature>
<proteinExistence type="predicted"/>
<evidence type="ECO:0000256" key="2">
    <source>
        <dbReference type="SAM" id="Phobius"/>
    </source>
</evidence>
<sequence>MRTSHAVLLLTALILCVFSGCGSEGISTQYGSSKGFSGRSSVNGFTAMRGAYVKAGFQDRDVTRLSNRIRKIDTIVWTPVYLSPISGPVTNWMESWLAQGNRTLVYIVPDSGSEADYWRQARPGAAPSERLEYRRRYAKALNQQQRWQLNRSSITSNGWFDLKPKLQDSVARDLIAEGRGQGDSDASNAESSESDESSVRLEWIIQPHDSNTGNQTGSTAYSGFSIGPTGPNAPSWGGYVELQESNTEVDFDSEITNADSDSIVAKITSTNWPNSRILVVAGGSLLTNFAMTRPSNRQLLGTLISQSSPTQTDPIAGFCNAPGDLPISETSNTVEKSAGMELLTVYPISLVTVHAALLGLIACLMMLPIFGRAKKIDRGSQNDFGDHLDAVAQLMRKNGGAQFAHRQISDYMVRVRGETVGSWVMPESLHKTQIIESPRK</sequence>
<protein>
    <recommendedName>
        <fullName evidence="5">DUF4350 domain-containing protein</fullName>
    </recommendedName>
</protein>
<dbReference type="OrthoDB" id="258729at2"/>
<gene>
    <name evidence="3" type="ORF">Pla52n_66340</name>
</gene>
<dbReference type="EMBL" id="SJPN01000017">
    <property type="protein sequence ID" value="TWT91300.1"/>
    <property type="molecule type" value="Genomic_DNA"/>
</dbReference>
<name>A0A5C5ZVX7_9BACT</name>
<evidence type="ECO:0000256" key="1">
    <source>
        <dbReference type="SAM" id="MobiDB-lite"/>
    </source>
</evidence>
<keyword evidence="2" id="KW-1133">Transmembrane helix</keyword>
<feature type="compositionally biased region" description="Polar residues" evidence="1">
    <location>
        <begin position="208"/>
        <end position="222"/>
    </location>
</feature>
<dbReference type="PROSITE" id="PS51257">
    <property type="entry name" value="PROKAR_LIPOPROTEIN"/>
    <property type="match status" value="1"/>
</dbReference>
<evidence type="ECO:0000313" key="4">
    <source>
        <dbReference type="Proteomes" id="UP000320176"/>
    </source>
</evidence>
<keyword evidence="4" id="KW-1185">Reference proteome</keyword>
<dbReference type="Proteomes" id="UP000320176">
    <property type="component" value="Unassembled WGS sequence"/>
</dbReference>
<evidence type="ECO:0008006" key="5">
    <source>
        <dbReference type="Google" id="ProtNLM"/>
    </source>
</evidence>
<evidence type="ECO:0000313" key="3">
    <source>
        <dbReference type="EMBL" id="TWT91300.1"/>
    </source>
</evidence>
<keyword evidence="2" id="KW-0812">Transmembrane</keyword>
<accession>A0A5C5ZVX7</accession>
<keyword evidence="2" id="KW-0472">Membrane</keyword>
<comment type="caution">
    <text evidence="3">The sequence shown here is derived from an EMBL/GenBank/DDBJ whole genome shotgun (WGS) entry which is preliminary data.</text>
</comment>
<dbReference type="RefSeq" id="WP_146523524.1">
    <property type="nucleotide sequence ID" value="NZ_CP151726.1"/>
</dbReference>
<feature type="region of interest" description="Disordered" evidence="1">
    <location>
        <begin position="178"/>
        <end position="228"/>
    </location>
</feature>